<protein>
    <submittedName>
        <fullName evidence="5">TetR family transcriptional regulator</fullName>
    </submittedName>
</protein>
<keyword evidence="6" id="KW-1185">Reference proteome</keyword>
<name>A0A120GPU4_9BACI</name>
<evidence type="ECO:0000259" key="4">
    <source>
        <dbReference type="PROSITE" id="PS50977"/>
    </source>
</evidence>
<evidence type="ECO:0000256" key="1">
    <source>
        <dbReference type="ARBA" id="ARBA00022491"/>
    </source>
</evidence>
<dbReference type="GO" id="GO:0003677">
    <property type="term" value="F:DNA binding"/>
    <property type="evidence" value="ECO:0007669"/>
    <property type="project" value="UniProtKB-UniRule"/>
</dbReference>
<sequence length="399" mass="46810">MPGGPCVSDDHEIIANEPIPSKIKEALLSLLMEKDIRRITSKEIAALANVSRGALYFYYEDKYDIFEEIVEEQKDGLQMAIFNSLKDLDHINLREMNLKVLPALSYVAMHTPFFLTMMDRNKMPYVNFHAFFFEVFNREVLLTPMKENVSETLKDMYVHYRALYTYAIILFWFKEGMKPSPEKISRQYWDLVSQKRYYWIFGVPVLPDVEEDRIDRRVIRTRQALQEAMIQLIIEKKDYSAVTISDITRRSDMRRATFYDHYSGKEDLLKAITHHFCTDIIAILTLEGSREKVTIKQSEAILVRLFAYLSEHTSIVHFMSGNYGIPDPIPEILNTLSQFYLKQSLDILAGKHMYAYYVSGLLVGLILYRLQEGKEYTPQFLAQEFIQFLDLKKYKINLL</sequence>
<feature type="domain" description="HTH tetR-type" evidence="4">
    <location>
        <begin position="219"/>
        <end position="280"/>
    </location>
</feature>
<gene>
    <name evidence="5" type="ORF">AS888_06835</name>
</gene>
<keyword evidence="2 3" id="KW-0238">DNA-binding</keyword>
<evidence type="ECO:0000313" key="5">
    <source>
        <dbReference type="EMBL" id="KWW20122.1"/>
    </source>
</evidence>
<dbReference type="Pfam" id="PF00440">
    <property type="entry name" value="TetR_N"/>
    <property type="match status" value="2"/>
</dbReference>
<keyword evidence="1" id="KW-0678">Repressor</keyword>
<dbReference type="EMBL" id="LNNH01000019">
    <property type="protein sequence ID" value="KWW20122.1"/>
    <property type="molecule type" value="Genomic_DNA"/>
</dbReference>
<evidence type="ECO:0000256" key="3">
    <source>
        <dbReference type="PROSITE-ProRule" id="PRU00335"/>
    </source>
</evidence>
<feature type="DNA-binding region" description="H-T-H motif" evidence="3">
    <location>
        <begin position="243"/>
        <end position="262"/>
    </location>
</feature>
<organism evidence="5 6">
    <name type="scientific">Peribacillus simplex</name>
    <dbReference type="NCBI Taxonomy" id="1478"/>
    <lineage>
        <taxon>Bacteria</taxon>
        <taxon>Bacillati</taxon>
        <taxon>Bacillota</taxon>
        <taxon>Bacilli</taxon>
        <taxon>Bacillales</taxon>
        <taxon>Bacillaceae</taxon>
        <taxon>Peribacillus</taxon>
    </lineage>
</organism>
<dbReference type="InterPro" id="IPR001647">
    <property type="entry name" value="HTH_TetR"/>
</dbReference>
<dbReference type="Proteomes" id="UP000064189">
    <property type="component" value="Unassembled WGS sequence"/>
</dbReference>
<evidence type="ECO:0000256" key="2">
    <source>
        <dbReference type="ARBA" id="ARBA00023125"/>
    </source>
</evidence>
<proteinExistence type="predicted"/>
<dbReference type="PANTHER" id="PTHR43479:SF7">
    <property type="entry name" value="TETR-FAMILY TRANSCRIPTIONAL REGULATOR"/>
    <property type="match status" value="1"/>
</dbReference>
<dbReference type="AlphaFoldDB" id="A0A120GPU4"/>
<feature type="domain" description="HTH tetR-type" evidence="4">
    <location>
        <begin position="17"/>
        <end position="77"/>
    </location>
</feature>
<comment type="caution">
    <text evidence="5">The sequence shown here is derived from an EMBL/GenBank/DDBJ whole genome shotgun (WGS) entry which is preliminary data.</text>
</comment>
<dbReference type="InterPro" id="IPR009057">
    <property type="entry name" value="Homeodomain-like_sf"/>
</dbReference>
<feature type="DNA-binding region" description="H-T-H motif" evidence="3">
    <location>
        <begin position="40"/>
        <end position="59"/>
    </location>
</feature>
<dbReference type="PANTHER" id="PTHR43479">
    <property type="entry name" value="ACREF/ENVCD OPERON REPRESSOR-RELATED"/>
    <property type="match status" value="1"/>
</dbReference>
<accession>A0A120GPU4</accession>
<reference evidence="5 6" key="1">
    <citation type="submission" date="2015-11" db="EMBL/GenBank/DDBJ databases">
        <title>Genome Sequence of Bacillus simplex strain VanAntwerpen2.</title>
        <authorList>
            <person name="Couger M.B."/>
        </authorList>
    </citation>
    <scope>NUCLEOTIDE SEQUENCE [LARGE SCALE GENOMIC DNA]</scope>
    <source>
        <strain evidence="5 6">VanAntwerpen02</strain>
    </source>
</reference>
<dbReference type="Gene3D" id="1.10.357.10">
    <property type="entry name" value="Tetracycline Repressor, domain 2"/>
    <property type="match status" value="2"/>
</dbReference>
<evidence type="ECO:0000313" key="6">
    <source>
        <dbReference type="Proteomes" id="UP000064189"/>
    </source>
</evidence>
<dbReference type="InterPro" id="IPR039532">
    <property type="entry name" value="TetR_C_Firmicutes"/>
</dbReference>
<dbReference type="PROSITE" id="PS50977">
    <property type="entry name" value="HTH_TETR_2"/>
    <property type="match status" value="2"/>
</dbReference>
<dbReference type="InterPro" id="IPR050624">
    <property type="entry name" value="HTH-type_Tx_Regulator"/>
</dbReference>
<dbReference type="Pfam" id="PF14278">
    <property type="entry name" value="TetR_C_8"/>
    <property type="match status" value="1"/>
</dbReference>
<dbReference type="SUPFAM" id="SSF46689">
    <property type="entry name" value="Homeodomain-like"/>
    <property type="match status" value="2"/>
</dbReference>